<feature type="binding site" evidence="5">
    <location>
        <position position="97"/>
    </location>
    <ligand>
        <name>NAD(+)</name>
        <dbReference type="ChEBI" id="CHEBI:57540"/>
    </ligand>
</feature>
<dbReference type="PANTHER" id="PTHR43128:SF16">
    <property type="entry name" value="L-LACTATE DEHYDROGENASE"/>
    <property type="match status" value="1"/>
</dbReference>
<organism evidence="9 10">
    <name type="scientific">Staphylococcus lutrae</name>
    <dbReference type="NCBI Taxonomy" id="155085"/>
    <lineage>
        <taxon>Bacteria</taxon>
        <taxon>Bacillati</taxon>
        <taxon>Bacillota</taxon>
        <taxon>Bacilli</taxon>
        <taxon>Bacillales</taxon>
        <taxon>Staphylococcaceae</taxon>
        <taxon>Staphylococcus</taxon>
    </lineage>
</organism>
<dbReference type="RefSeq" id="WP_085237013.1">
    <property type="nucleotide sequence ID" value="NZ_CP020773.1"/>
</dbReference>
<dbReference type="GO" id="GO:0006089">
    <property type="term" value="P:lactate metabolic process"/>
    <property type="evidence" value="ECO:0007669"/>
    <property type="project" value="TreeGrafter"/>
</dbReference>
<feature type="binding site" evidence="5">
    <location>
        <begin position="9"/>
        <end position="14"/>
    </location>
    <ligand>
        <name>NAD(+)</name>
        <dbReference type="ChEBI" id="CHEBI:57540"/>
    </ligand>
</feature>
<accession>A0AAC9WIW3</accession>
<dbReference type="PIRSF" id="PIRSF000102">
    <property type="entry name" value="Lac_mal_DH"/>
    <property type="match status" value="1"/>
</dbReference>
<dbReference type="SUPFAM" id="SSF56327">
    <property type="entry name" value="LDH C-terminal domain-like"/>
    <property type="match status" value="1"/>
</dbReference>
<feature type="domain" description="Lactate/malate dehydrogenase C-terminal" evidence="8">
    <location>
        <begin position="147"/>
        <end position="313"/>
    </location>
</feature>
<keyword evidence="2 6" id="KW-0560">Oxidoreductase</keyword>
<dbReference type="InterPro" id="IPR015955">
    <property type="entry name" value="Lactate_DH/Glyco_Ohase_4_C"/>
</dbReference>
<evidence type="ECO:0000256" key="2">
    <source>
        <dbReference type="ARBA" id="ARBA00023002"/>
    </source>
</evidence>
<feature type="binding site" evidence="5">
    <location>
        <begin position="120"/>
        <end position="122"/>
    </location>
    <ligand>
        <name>NAD(+)</name>
        <dbReference type="ChEBI" id="CHEBI:57540"/>
    </ligand>
</feature>
<dbReference type="KEGG" id="slz:B5P37_04010"/>
<feature type="binding site" evidence="5">
    <location>
        <position position="34"/>
    </location>
    <ligand>
        <name>NAD(+)</name>
        <dbReference type="ChEBI" id="CHEBI:57540"/>
    </ligand>
</feature>
<evidence type="ECO:0000259" key="8">
    <source>
        <dbReference type="Pfam" id="PF02866"/>
    </source>
</evidence>
<dbReference type="Pfam" id="PF02866">
    <property type="entry name" value="Ldh_1_C"/>
    <property type="match status" value="1"/>
</dbReference>
<evidence type="ECO:0000256" key="5">
    <source>
        <dbReference type="PIRSR" id="PIRSR000102-3"/>
    </source>
</evidence>
<evidence type="ECO:0000259" key="7">
    <source>
        <dbReference type="Pfam" id="PF00056"/>
    </source>
</evidence>
<evidence type="ECO:0000313" key="9">
    <source>
        <dbReference type="EMBL" id="ARJ50535.1"/>
    </source>
</evidence>
<evidence type="ECO:0000256" key="6">
    <source>
        <dbReference type="RuleBase" id="RU003369"/>
    </source>
</evidence>
<dbReference type="InterPro" id="IPR022383">
    <property type="entry name" value="Lactate/malate_DH_C"/>
</dbReference>
<dbReference type="InterPro" id="IPR001236">
    <property type="entry name" value="Lactate/malate_DH_N"/>
</dbReference>
<feature type="domain" description="Lactate/malate dehydrogenase N-terminal" evidence="7">
    <location>
        <begin position="4"/>
        <end position="144"/>
    </location>
</feature>
<dbReference type="Gene3D" id="3.40.50.720">
    <property type="entry name" value="NAD(P)-binding Rossmann-like Domain"/>
    <property type="match status" value="1"/>
</dbReference>
<proteinExistence type="inferred from homology"/>
<evidence type="ECO:0000256" key="1">
    <source>
        <dbReference type="ARBA" id="ARBA00006054"/>
    </source>
</evidence>
<dbReference type="EMBL" id="CP020773">
    <property type="protein sequence ID" value="ARJ50535.1"/>
    <property type="molecule type" value="Genomic_DNA"/>
</dbReference>
<dbReference type="Gene3D" id="3.90.110.10">
    <property type="entry name" value="Lactate dehydrogenase/glycoside hydrolase, family 4, C-terminal"/>
    <property type="match status" value="1"/>
</dbReference>
<evidence type="ECO:0000256" key="4">
    <source>
        <dbReference type="PIRSR" id="PIRSR000102-1"/>
    </source>
</evidence>
<dbReference type="InterPro" id="IPR001557">
    <property type="entry name" value="L-lactate/malate_DH"/>
</dbReference>
<dbReference type="Proteomes" id="UP000242864">
    <property type="component" value="Chromosome"/>
</dbReference>
<dbReference type="Pfam" id="PF00056">
    <property type="entry name" value="Ldh_1_N"/>
    <property type="match status" value="1"/>
</dbReference>
<name>A0AAC9WIW3_9STAP</name>
<keyword evidence="3 5" id="KW-0520">NAD</keyword>
<dbReference type="InterPro" id="IPR036291">
    <property type="entry name" value="NAD(P)-bd_dom_sf"/>
</dbReference>
<comment type="similarity">
    <text evidence="1">Belongs to the LDH/MDH superfamily. LDH family.</text>
</comment>
<reference evidence="9 10" key="1">
    <citation type="submission" date="2017-04" db="EMBL/GenBank/DDBJ databases">
        <authorList>
            <person name="Veseli I.A."/>
            <person name="Tang C."/>
            <person name="Pombert J.-F."/>
        </authorList>
    </citation>
    <scope>NUCLEOTIDE SEQUENCE [LARGE SCALE GENOMIC DNA]</scope>
    <source>
        <strain evidence="9 10">ATCC 700373</strain>
    </source>
</reference>
<evidence type="ECO:0000256" key="3">
    <source>
        <dbReference type="ARBA" id="ARBA00023027"/>
    </source>
</evidence>
<dbReference type="SUPFAM" id="SSF51735">
    <property type="entry name" value="NAD(P)-binding Rossmann-fold domains"/>
    <property type="match status" value="1"/>
</dbReference>
<dbReference type="PRINTS" id="PR00086">
    <property type="entry name" value="LLDHDRGNASE"/>
</dbReference>
<dbReference type="PANTHER" id="PTHR43128">
    <property type="entry name" value="L-2-HYDROXYCARBOXYLATE DEHYDROGENASE (NAD(P)(+))"/>
    <property type="match status" value="1"/>
</dbReference>
<keyword evidence="10" id="KW-1185">Reference proteome</keyword>
<gene>
    <name evidence="9" type="ORF">B5P37_04010</name>
</gene>
<dbReference type="GO" id="GO:0004459">
    <property type="term" value="F:L-lactate dehydrogenase (NAD+) activity"/>
    <property type="evidence" value="ECO:0007669"/>
    <property type="project" value="TreeGrafter"/>
</dbReference>
<dbReference type="AlphaFoldDB" id="A0AAC9WIW3"/>
<feature type="active site" description="Proton acceptor" evidence="4">
    <location>
        <position position="177"/>
    </location>
</feature>
<protein>
    <submittedName>
        <fullName evidence="9">Lactate dehydrogenase</fullName>
    </submittedName>
</protein>
<evidence type="ECO:0000313" key="10">
    <source>
        <dbReference type="Proteomes" id="UP000242864"/>
    </source>
</evidence>
<sequence length="316" mass="35096">MSNKLALIGLGHVGSQILTDIQYTGRFQDILLIDTDLNRAEGEALDHTHFQGLGGSHRTRIKVGTYDMLSDVDLIIISASIPSDATMGDRTKLTTGNAKIIQDIMSQITAVTTSPHIMMISNPVDTMTYLAETHHAYPHQKLIGTGTMLESSRFRTLIADHYQVDPKSVEAFVIGEHGKTTVPVWSRVRIAGMSLEEYEAFSGLPSISKQHIRDQIDQVSFDVMHKKGWTNSAISRVAVDLAEAIFYDENRILPVTTVHKQVYDYQNVAFSLPTRVNREGHHEIFALALDEEEKVALDHSVAYIKEAIEAAKAAIQ</sequence>